<feature type="region of interest" description="Disordered" evidence="1">
    <location>
        <begin position="1"/>
        <end position="50"/>
    </location>
</feature>
<sequence>MEKNREDKRNKDRKVKDSEKVNARMAEKRKKDQLATGKSSQMATKMRASVENVSEQLKEIFLATSDSEPDDLVPLVRQRMTAENQCKDASDATQKLAEAKSNEDQLTGLKVVESSAAEIDSMGASAPKFQTAICGHHLGKAASNMKGGAISERRASSQSGTTEQQLVEAFTKCACAKESAGKMKSDAHDPRKEVFLSSNPDLCLPQNFCCLEVPLGKQTVPMFEYEMKIKERRPFLITTISPQQQSLTIPPVKQHPPPFHGQPTGELHEKMNPGLAIALSSPGLKRHRSMWWNPKVSSVTLMLQRSLSLKSQSTLDNNRLWHLSQSRSQILPHREFKWKRFQTDRMLLKTASECHTKDRAPPSKIDQKHSSLAC</sequence>
<gene>
    <name evidence="2" type="ORF">JD844_022241</name>
</gene>
<accession>A0ABQ7SV41</accession>
<name>A0ABQ7SV41_PHRPL</name>
<feature type="region of interest" description="Disordered" evidence="1">
    <location>
        <begin position="353"/>
        <end position="374"/>
    </location>
</feature>
<organism evidence="2 3">
    <name type="scientific">Phrynosoma platyrhinos</name>
    <name type="common">Desert horned lizard</name>
    <dbReference type="NCBI Taxonomy" id="52577"/>
    <lineage>
        <taxon>Eukaryota</taxon>
        <taxon>Metazoa</taxon>
        <taxon>Chordata</taxon>
        <taxon>Craniata</taxon>
        <taxon>Vertebrata</taxon>
        <taxon>Euteleostomi</taxon>
        <taxon>Lepidosauria</taxon>
        <taxon>Squamata</taxon>
        <taxon>Bifurcata</taxon>
        <taxon>Unidentata</taxon>
        <taxon>Episquamata</taxon>
        <taxon>Toxicofera</taxon>
        <taxon>Iguania</taxon>
        <taxon>Phrynosomatidae</taxon>
        <taxon>Phrynosomatinae</taxon>
        <taxon>Phrynosoma</taxon>
    </lineage>
</organism>
<proteinExistence type="predicted"/>
<evidence type="ECO:0000313" key="3">
    <source>
        <dbReference type="Proteomes" id="UP000826234"/>
    </source>
</evidence>
<comment type="caution">
    <text evidence="2">The sequence shown here is derived from an EMBL/GenBank/DDBJ whole genome shotgun (WGS) entry which is preliminary data.</text>
</comment>
<evidence type="ECO:0000256" key="1">
    <source>
        <dbReference type="SAM" id="MobiDB-lite"/>
    </source>
</evidence>
<protein>
    <submittedName>
        <fullName evidence="2">Uncharacterized protein</fullName>
    </submittedName>
</protein>
<feature type="compositionally biased region" description="Basic and acidic residues" evidence="1">
    <location>
        <begin position="1"/>
        <end position="33"/>
    </location>
</feature>
<reference evidence="2 3" key="1">
    <citation type="journal article" date="2022" name="Gigascience">
        <title>A chromosome-level genome assembly and annotation of the desert horned lizard, Phrynosoma platyrhinos, provides insight into chromosomal rearrangements among reptiles.</title>
        <authorList>
            <person name="Koochekian N."/>
            <person name="Ascanio A."/>
            <person name="Farleigh K."/>
            <person name="Card D.C."/>
            <person name="Schield D.R."/>
            <person name="Castoe T.A."/>
            <person name="Jezkova T."/>
        </authorList>
    </citation>
    <scope>NUCLEOTIDE SEQUENCE [LARGE SCALE GENOMIC DNA]</scope>
    <source>
        <strain evidence="2">NK-2021</strain>
    </source>
</reference>
<dbReference type="EMBL" id="JAIPUX010003289">
    <property type="protein sequence ID" value="KAH0621186.1"/>
    <property type="molecule type" value="Genomic_DNA"/>
</dbReference>
<keyword evidence="3" id="KW-1185">Reference proteome</keyword>
<evidence type="ECO:0000313" key="2">
    <source>
        <dbReference type="EMBL" id="KAH0621186.1"/>
    </source>
</evidence>
<dbReference type="Proteomes" id="UP000826234">
    <property type="component" value="Unassembled WGS sequence"/>
</dbReference>